<organism evidence="2 3">
    <name type="scientific">Halomarina oriensis</name>
    <dbReference type="NCBI Taxonomy" id="671145"/>
    <lineage>
        <taxon>Archaea</taxon>
        <taxon>Methanobacteriati</taxon>
        <taxon>Methanobacteriota</taxon>
        <taxon>Stenosarchaea group</taxon>
        <taxon>Halobacteria</taxon>
        <taxon>Halobacteriales</taxon>
        <taxon>Natronomonadaceae</taxon>
        <taxon>Halomarina</taxon>
    </lineage>
</organism>
<dbReference type="AlphaFoldDB" id="A0A6B0GL63"/>
<evidence type="ECO:0000313" key="3">
    <source>
        <dbReference type="Proteomes" id="UP000451471"/>
    </source>
</evidence>
<comment type="caution">
    <text evidence="2">The sequence shown here is derived from an EMBL/GenBank/DDBJ whole genome shotgun (WGS) entry which is preliminary data.</text>
</comment>
<keyword evidence="1" id="KW-0812">Transmembrane</keyword>
<name>A0A6B0GL63_9EURY</name>
<sequence>MVPTARTLALGRSVSRRERFVDAAVVVLAGLVSFGADAVDVFTVTGGVVVLPEDATLLGIVVAAVVGVAGYSTGSLFRLDLAALRDGPT</sequence>
<proteinExistence type="predicted"/>
<dbReference type="RefSeq" id="WP_158203260.1">
    <property type="nucleotide sequence ID" value="NZ_WSZK01000008.1"/>
</dbReference>
<dbReference type="Proteomes" id="UP000451471">
    <property type="component" value="Unassembled WGS sequence"/>
</dbReference>
<keyword evidence="1" id="KW-0472">Membrane</keyword>
<reference evidence="2 3" key="1">
    <citation type="submission" date="2019-12" db="EMBL/GenBank/DDBJ databases">
        <title>Halocatena pleomorpha gen. nov. sp. nov., an extremely halophilic archaeon of family Halobacteriaceae isolated from saltpan soil.</title>
        <authorList>
            <person name="Pal Y."/>
            <person name="Verma A."/>
            <person name="Krishnamurthi S."/>
            <person name="Kumar P."/>
        </authorList>
    </citation>
    <scope>NUCLEOTIDE SEQUENCE [LARGE SCALE GENOMIC DNA]</scope>
    <source>
        <strain evidence="2 3">JCM 16495</strain>
    </source>
</reference>
<keyword evidence="1" id="KW-1133">Transmembrane helix</keyword>
<dbReference type="EMBL" id="WSZK01000008">
    <property type="protein sequence ID" value="MWG33533.1"/>
    <property type="molecule type" value="Genomic_DNA"/>
</dbReference>
<feature type="transmembrane region" description="Helical" evidence="1">
    <location>
        <begin position="56"/>
        <end position="77"/>
    </location>
</feature>
<protein>
    <submittedName>
        <fullName evidence="2">Uncharacterized protein</fullName>
    </submittedName>
</protein>
<gene>
    <name evidence="2" type="ORF">GQS65_03340</name>
</gene>
<accession>A0A6B0GL63</accession>
<evidence type="ECO:0000313" key="2">
    <source>
        <dbReference type="EMBL" id="MWG33533.1"/>
    </source>
</evidence>
<feature type="transmembrane region" description="Helical" evidence="1">
    <location>
        <begin position="20"/>
        <end position="36"/>
    </location>
</feature>
<evidence type="ECO:0000256" key="1">
    <source>
        <dbReference type="SAM" id="Phobius"/>
    </source>
</evidence>
<keyword evidence="3" id="KW-1185">Reference proteome</keyword>